<comment type="function">
    <text evidence="11">Key enzyme in the regulation of glycerol uptake and metabolism. Catalyzes the phosphorylation of glycerol to yield sn-glycerol 3-phosphate.</text>
</comment>
<dbReference type="PIRSF" id="PIRSF000538">
    <property type="entry name" value="GlpK"/>
    <property type="match status" value="1"/>
</dbReference>
<evidence type="ECO:0000313" key="16">
    <source>
        <dbReference type="EMBL" id="SDK37438.1"/>
    </source>
</evidence>
<dbReference type="Pfam" id="PF00370">
    <property type="entry name" value="FGGY_N"/>
    <property type="match status" value="1"/>
</dbReference>
<dbReference type="InterPro" id="IPR018483">
    <property type="entry name" value="Carb_kinase_FGGY_CS"/>
</dbReference>
<dbReference type="InterPro" id="IPR018485">
    <property type="entry name" value="FGGY_C"/>
</dbReference>
<dbReference type="SUPFAM" id="SSF53067">
    <property type="entry name" value="Actin-like ATPase domain"/>
    <property type="match status" value="2"/>
</dbReference>
<evidence type="ECO:0000313" key="17">
    <source>
        <dbReference type="Proteomes" id="UP000199433"/>
    </source>
</evidence>
<dbReference type="GO" id="GO:0019563">
    <property type="term" value="P:glycerol catabolic process"/>
    <property type="evidence" value="ECO:0007669"/>
    <property type="project" value="TreeGrafter"/>
</dbReference>
<dbReference type="CDD" id="cd07769">
    <property type="entry name" value="ASKHA_NBD_FGGY_GK"/>
    <property type="match status" value="1"/>
</dbReference>
<dbReference type="PANTHER" id="PTHR10196">
    <property type="entry name" value="SUGAR KINASE"/>
    <property type="match status" value="1"/>
</dbReference>
<dbReference type="STRING" id="426701.SAMN04488098_102626"/>
<evidence type="ECO:0000256" key="1">
    <source>
        <dbReference type="ARBA" id="ARBA00005190"/>
    </source>
</evidence>
<dbReference type="InterPro" id="IPR043129">
    <property type="entry name" value="ATPase_NBD"/>
</dbReference>
<dbReference type="OrthoDB" id="9805576at2"/>
<comment type="subunit">
    <text evidence="12">Homotetramer and homodimer (in equilibrium).</text>
</comment>
<keyword evidence="6 13" id="KW-0418">Kinase</keyword>
<keyword evidence="4 13" id="KW-0808">Transferase</keyword>
<dbReference type="Pfam" id="PF02782">
    <property type="entry name" value="FGGY_C"/>
    <property type="match status" value="1"/>
</dbReference>
<evidence type="ECO:0000256" key="11">
    <source>
        <dbReference type="ARBA" id="ARBA00054633"/>
    </source>
</evidence>
<dbReference type="EMBL" id="FNFK01000026">
    <property type="protein sequence ID" value="SDK37438.1"/>
    <property type="molecule type" value="Genomic_DNA"/>
</dbReference>
<accession>A0A1G9BD17</accession>
<evidence type="ECO:0000256" key="12">
    <source>
        <dbReference type="ARBA" id="ARBA00063665"/>
    </source>
</evidence>
<comment type="pathway">
    <text evidence="1">Polyol metabolism; glycerol degradation via glycerol kinase pathway; sn-glycerol 3-phosphate from glycerol: step 1/1.</text>
</comment>
<sequence>MMAKYILSIDQGTTTTRAFIIDRQGNYIGTASQKFQQIIPNPGWVEHDPNVIWQSVCNVIEEVTQKSGISYSQIKALGISNQRETTVVWDKITGEPIYNAIVWNSNQSLNIINQLKSVTNEEYIHNNTGLVMDPYFSASKVRWILDQNESAQAEAEKGNILFGTIDSWIIWKLTKGKLHATDHTNASRTMLFNIHHLEWDNHLLELFNIPRAMLPNVYPSSFYYGETDSSIFNGVKIPISGVAGNQQASLFGQLAFQSGQVKSTYGQGTFIVMNTGSEAKSSNNRLLTTIAYSIDNQINYALEGSALISGSAIEWLKDGLELFENIEDSETLALQANEESPVYVVPTFRGMGAPYWEPDVRGAVLGMDEHTGKRELVLATFESLAYQVNDIIDLMESETEIELDVLHVDGGVAQNNFLIQFQADILNKTVSRVERLETTGLGAAYLAGLAVDYWKDLNELKALVSESEIFQPNMTQIERMTKLKSWHNALKTVRYYSQLNLD</sequence>
<evidence type="ECO:0000256" key="5">
    <source>
        <dbReference type="ARBA" id="ARBA00022741"/>
    </source>
</evidence>
<dbReference type="InterPro" id="IPR005999">
    <property type="entry name" value="Glycerol_kin"/>
</dbReference>
<dbReference type="AlphaFoldDB" id="A0A1G9BD17"/>
<dbReference type="PROSITE" id="PS00445">
    <property type="entry name" value="FGGY_KINASES_2"/>
    <property type="match status" value="1"/>
</dbReference>
<dbReference type="NCBIfam" id="NF000756">
    <property type="entry name" value="PRK00047.1"/>
    <property type="match status" value="1"/>
</dbReference>
<evidence type="ECO:0000256" key="9">
    <source>
        <dbReference type="ARBA" id="ARBA00043149"/>
    </source>
</evidence>
<proteinExistence type="inferred from homology"/>
<comment type="catalytic activity">
    <reaction evidence="10">
        <text>glycerol + ATP = sn-glycerol 3-phosphate + ADP + H(+)</text>
        <dbReference type="Rhea" id="RHEA:21644"/>
        <dbReference type="ChEBI" id="CHEBI:15378"/>
        <dbReference type="ChEBI" id="CHEBI:17754"/>
        <dbReference type="ChEBI" id="CHEBI:30616"/>
        <dbReference type="ChEBI" id="CHEBI:57597"/>
        <dbReference type="ChEBI" id="CHEBI:456216"/>
        <dbReference type="EC" id="2.7.1.30"/>
    </reaction>
</comment>
<dbReference type="FunFam" id="3.30.420.40:FF:000007">
    <property type="entry name" value="Glycerol kinase"/>
    <property type="match status" value="1"/>
</dbReference>
<name>A0A1G9BD17_9LACT</name>
<dbReference type="GO" id="GO:0006072">
    <property type="term" value="P:glycerol-3-phosphate metabolic process"/>
    <property type="evidence" value="ECO:0007669"/>
    <property type="project" value="InterPro"/>
</dbReference>
<evidence type="ECO:0000259" key="15">
    <source>
        <dbReference type="Pfam" id="PF02782"/>
    </source>
</evidence>
<dbReference type="GO" id="GO:0004370">
    <property type="term" value="F:glycerol kinase activity"/>
    <property type="evidence" value="ECO:0007669"/>
    <property type="project" value="UniProtKB-EC"/>
</dbReference>
<reference evidence="17" key="1">
    <citation type="submission" date="2016-10" db="EMBL/GenBank/DDBJ databases">
        <authorList>
            <person name="Varghese N."/>
            <person name="Submissions S."/>
        </authorList>
    </citation>
    <scope>NUCLEOTIDE SEQUENCE [LARGE SCALE GENOMIC DNA]</scope>
    <source>
        <strain evidence="17">DSM 19181</strain>
    </source>
</reference>
<evidence type="ECO:0000259" key="14">
    <source>
        <dbReference type="Pfam" id="PF00370"/>
    </source>
</evidence>
<keyword evidence="5" id="KW-0547">Nucleotide-binding</keyword>
<evidence type="ECO:0000256" key="6">
    <source>
        <dbReference type="ARBA" id="ARBA00022777"/>
    </source>
</evidence>
<dbReference type="EC" id="2.7.1.30" evidence="3"/>
<keyword evidence="8" id="KW-0067">ATP-binding</keyword>
<gene>
    <name evidence="16" type="ORF">SAMN04488098_102626</name>
</gene>
<dbReference type="FunFam" id="3.30.420.40:FF:000008">
    <property type="entry name" value="Glycerol kinase"/>
    <property type="match status" value="1"/>
</dbReference>
<keyword evidence="17" id="KW-1185">Reference proteome</keyword>
<evidence type="ECO:0000256" key="10">
    <source>
        <dbReference type="ARBA" id="ARBA00052101"/>
    </source>
</evidence>
<dbReference type="GO" id="GO:0005829">
    <property type="term" value="C:cytosol"/>
    <property type="evidence" value="ECO:0007669"/>
    <property type="project" value="TreeGrafter"/>
</dbReference>
<dbReference type="PROSITE" id="PS00933">
    <property type="entry name" value="FGGY_KINASES_1"/>
    <property type="match status" value="1"/>
</dbReference>
<feature type="domain" description="Carbohydrate kinase FGGY C-terminal" evidence="15">
    <location>
        <begin position="263"/>
        <end position="450"/>
    </location>
</feature>
<organism evidence="16 17">
    <name type="scientific">Alkalibacterium thalassium</name>
    <dbReference type="NCBI Taxonomy" id="426701"/>
    <lineage>
        <taxon>Bacteria</taxon>
        <taxon>Bacillati</taxon>
        <taxon>Bacillota</taxon>
        <taxon>Bacilli</taxon>
        <taxon>Lactobacillales</taxon>
        <taxon>Carnobacteriaceae</taxon>
        <taxon>Alkalibacterium</taxon>
    </lineage>
</organism>
<dbReference type="Proteomes" id="UP000199433">
    <property type="component" value="Unassembled WGS sequence"/>
</dbReference>
<evidence type="ECO:0000256" key="13">
    <source>
        <dbReference type="RuleBase" id="RU003733"/>
    </source>
</evidence>
<evidence type="ECO:0000256" key="8">
    <source>
        <dbReference type="ARBA" id="ARBA00022840"/>
    </source>
</evidence>
<evidence type="ECO:0000256" key="3">
    <source>
        <dbReference type="ARBA" id="ARBA00012099"/>
    </source>
</evidence>
<dbReference type="NCBIfam" id="TIGR01311">
    <property type="entry name" value="glycerol_kin"/>
    <property type="match status" value="1"/>
</dbReference>
<keyword evidence="7" id="KW-0319">Glycerol metabolism</keyword>
<dbReference type="Gene3D" id="3.30.420.40">
    <property type="match status" value="2"/>
</dbReference>
<dbReference type="InterPro" id="IPR000577">
    <property type="entry name" value="Carb_kinase_FGGY"/>
</dbReference>
<evidence type="ECO:0000256" key="7">
    <source>
        <dbReference type="ARBA" id="ARBA00022798"/>
    </source>
</evidence>
<dbReference type="InterPro" id="IPR018484">
    <property type="entry name" value="FGGY_N"/>
</dbReference>
<evidence type="ECO:0000256" key="2">
    <source>
        <dbReference type="ARBA" id="ARBA00009156"/>
    </source>
</evidence>
<feature type="domain" description="Carbohydrate kinase FGGY N-terminal" evidence="14">
    <location>
        <begin position="5"/>
        <end position="252"/>
    </location>
</feature>
<dbReference type="RefSeq" id="WP_091267179.1">
    <property type="nucleotide sequence ID" value="NZ_FNFK01000026.1"/>
</dbReference>
<comment type="similarity">
    <text evidence="2 13">Belongs to the FGGY kinase family.</text>
</comment>
<protein>
    <recommendedName>
        <fullName evidence="3">glycerol kinase</fullName>
        <ecNumber evidence="3">2.7.1.30</ecNumber>
    </recommendedName>
    <alternativeName>
        <fullName evidence="9">ATP:glycerol 3-phosphotransferase</fullName>
    </alternativeName>
</protein>
<dbReference type="PANTHER" id="PTHR10196:SF69">
    <property type="entry name" value="GLYCEROL KINASE"/>
    <property type="match status" value="1"/>
</dbReference>
<dbReference type="GO" id="GO:0005524">
    <property type="term" value="F:ATP binding"/>
    <property type="evidence" value="ECO:0007669"/>
    <property type="project" value="UniProtKB-KW"/>
</dbReference>
<evidence type="ECO:0000256" key="4">
    <source>
        <dbReference type="ARBA" id="ARBA00022679"/>
    </source>
</evidence>